<proteinExistence type="predicted"/>
<keyword evidence="2" id="KW-1185">Reference proteome</keyword>
<organism evidence="1 2">
    <name type="scientific">Portunus trituberculatus</name>
    <name type="common">Swimming crab</name>
    <name type="synonym">Neptunus trituberculatus</name>
    <dbReference type="NCBI Taxonomy" id="210409"/>
    <lineage>
        <taxon>Eukaryota</taxon>
        <taxon>Metazoa</taxon>
        <taxon>Ecdysozoa</taxon>
        <taxon>Arthropoda</taxon>
        <taxon>Crustacea</taxon>
        <taxon>Multicrustacea</taxon>
        <taxon>Malacostraca</taxon>
        <taxon>Eumalacostraca</taxon>
        <taxon>Eucarida</taxon>
        <taxon>Decapoda</taxon>
        <taxon>Pleocyemata</taxon>
        <taxon>Brachyura</taxon>
        <taxon>Eubrachyura</taxon>
        <taxon>Portunoidea</taxon>
        <taxon>Portunidae</taxon>
        <taxon>Portuninae</taxon>
        <taxon>Portunus</taxon>
    </lineage>
</organism>
<accession>A0A5B7IZN4</accession>
<evidence type="ECO:0000313" key="2">
    <source>
        <dbReference type="Proteomes" id="UP000324222"/>
    </source>
</evidence>
<gene>
    <name evidence="1" type="ORF">E2C01_086019</name>
</gene>
<dbReference type="EMBL" id="VSRR010086277">
    <property type="protein sequence ID" value="MPC91011.1"/>
    <property type="molecule type" value="Genomic_DNA"/>
</dbReference>
<evidence type="ECO:0000313" key="1">
    <source>
        <dbReference type="EMBL" id="MPC91011.1"/>
    </source>
</evidence>
<dbReference type="AlphaFoldDB" id="A0A5B7IZN4"/>
<sequence length="50" mass="5657">MLREGSFGSNLAPLSFMSLTARACTLSRREKCLLAAPPQARHEYCREERT</sequence>
<protein>
    <submittedName>
        <fullName evidence="1">Uncharacterized protein</fullName>
    </submittedName>
</protein>
<name>A0A5B7IZN4_PORTR</name>
<reference evidence="1 2" key="1">
    <citation type="submission" date="2019-05" db="EMBL/GenBank/DDBJ databases">
        <title>Another draft genome of Portunus trituberculatus and its Hox gene families provides insights of decapod evolution.</title>
        <authorList>
            <person name="Jeong J.-H."/>
            <person name="Song I."/>
            <person name="Kim S."/>
            <person name="Choi T."/>
            <person name="Kim D."/>
            <person name="Ryu S."/>
            <person name="Kim W."/>
        </authorList>
    </citation>
    <scope>NUCLEOTIDE SEQUENCE [LARGE SCALE GENOMIC DNA]</scope>
    <source>
        <tissue evidence="1">Muscle</tissue>
    </source>
</reference>
<dbReference type="Proteomes" id="UP000324222">
    <property type="component" value="Unassembled WGS sequence"/>
</dbReference>
<comment type="caution">
    <text evidence="1">The sequence shown here is derived from an EMBL/GenBank/DDBJ whole genome shotgun (WGS) entry which is preliminary data.</text>
</comment>